<comment type="catalytic activity">
    <reaction evidence="2">
        <text>2 GTP = 3',3'-c-di-GMP + 2 diphosphate</text>
        <dbReference type="Rhea" id="RHEA:24898"/>
        <dbReference type="ChEBI" id="CHEBI:33019"/>
        <dbReference type="ChEBI" id="CHEBI:37565"/>
        <dbReference type="ChEBI" id="CHEBI:58805"/>
        <dbReference type="EC" id="2.7.7.65"/>
    </reaction>
</comment>
<dbReference type="GO" id="GO:1902201">
    <property type="term" value="P:negative regulation of bacterial-type flagellum-dependent cell motility"/>
    <property type="evidence" value="ECO:0007669"/>
    <property type="project" value="TreeGrafter"/>
</dbReference>
<sequence>MIKSINIQYASRKDLLAVQSQVAGCEPDHVLIQVFSGKMDDGFIDRLLAELIDVFPGVAIIGTTTAGEIMDGKEFEGTVLINVSMFESSSVKSVLVDHEEDMVRTGVSIGLALRQPDVKAAIVFGCGIRDGKTINSEPVLRSISETLGDVIIAGGQAADNGQGEATLVFTEAGVSECGVAAVSIGGPDLHADNTYNLSWVPIGKYLTITEADGNRVFGIDGRTPYDLYVHYLGQEVADNLPLAAADFPFIVHRDGLDMAVHALEVHVDGSFSFIHDFQVGEQIRFGFCHAGLLALDAQVTHAEVAGFQPEALFVYSCVSRKWILGPDISVELRSLSDIAPSAGFFSYGEYYQHSIGKPFFFSQTMTVLSLTESRKGKPESIPVSPGDFPVDESRQFRALRVLHRLVDKSTREIHVMNQELARLANMDSLTGIANRRLFDETLEREIRRLLRTSDQLSLVLMDVDFFKEYNDTYGHAAGDDCLRAASLLLKKHIRRPGDLVARYDGKTFACILPSSGHAGAMKVAEAIRTEFEALAIPHTPSDVSDYVTASFGVLTVEDLALATPAKMMAACDQMLQKAKRRGRNCAQGVSRFML</sequence>
<dbReference type="NCBIfam" id="TIGR00254">
    <property type="entry name" value="GGDEF"/>
    <property type="match status" value="1"/>
</dbReference>
<dbReference type="GO" id="GO:0005886">
    <property type="term" value="C:plasma membrane"/>
    <property type="evidence" value="ECO:0007669"/>
    <property type="project" value="TreeGrafter"/>
</dbReference>
<dbReference type="InterPro" id="IPR029787">
    <property type="entry name" value="Nucleotide_cyclase"/>
</dbReference>
<evidence type="ECO:0000256" key="1">
    <source>
        <dbReference type="ARBA" id="ARBA00012528"/>
    </source>
</evidence>
<accession>A0A2C8FBM8</accession>
<dbReference type="InterPro" id="IPR013702">
    <property type="entry name" value="FIST_domain_N"/>
</dbReference>
<dbReference type="RefSeq" id="WP_097012316.1">
    <property type="nucleotide sequence ID" value="NZ_LT907975.1"/>
</dbReference>
<dbReference type="EC" id="2.7.7.65" evidence="1"/>
<dbReference type="SMART" id="SM00897">
    <property type="entry name" value="FIST"/>
    <property type="match status" value="1"/>
</dbReference>
<dbReference type="PROSITE" id="PS50887">
    <property type="entry name" value="GGDEF"/>
    <property type="match status" value="1"/>
</dbReference>
<dbReference type="KEGG" id="pprf:DPRO_2543"/>
<reference evidence="5" key="1">
    <citation type="submission" date="2017-09" db="EMBL/GenBank/DDBJ databases">
        <authorList>
            <person name="Regsiter A."/>
            <person name="William W."/>
        </authorList>
    </citation>
    <scope>NUCLEOTIDE SEQUENCE [LARGE SCALE GENOMIC DNA]</scope>
    <source>
        <strain evidence="5">500-1</strain>
    </source>
</reference>
<dbReference type="CDD" id="cd01949">
    <property type="entry name" value="GGDEF"/>
    <property type="match status" value="1"/>
</dbReference>
<dbReference type="FunFam" id="3.30.70.270:FF:000001">
    <property type="entry name" value="Diguanylate cyclase domain protein"/>
    <property type="match status" value="1"/>
</dbReference>
<dbReference type="SMART" id="SM00267">
    <property type="entry name" value="GGDEF"/>
    <property type="match status" value="1"/>
</dbReference>
<evidence type="ECO:0000313" key="4">
    <source>
        <dbReference type="EMBL" id="SOB59452.1"/>
    </source>
</evidence>
<evidence type="ECO:0000256" key="2">
    <source>
        <dbReference type="ARBA" id="ARBA00034247"/>
    </source>
</evidence>
<name>A0A2C8FBM8_9BACT</name>
<dbReference type="AlphaFoldDB" id="A0A2C8FBM8"/>
<dbReference type="Pfam" id="PF10442">
    <property type="entry name" value="FIST_C"/>
    <property type="match status" value="1"/>
</dbReference>
<dbReference type="GO" id="GO:0043709">
    <property type="term" value="P:cell adhesion involved in single-species biofilm formation"/>
    <property type="evidence" value="ECO:0007669"/>
    <property type="project" value="TreeGrafter"/>
</dbReference>
<dbReference type="Pfam" id="PF00990">
    <property type="entry name" value="GGDEF"/>
    <property type="match status" value="1"/>
</dbReference>
<dbReference type="Gene3D" id="3.30.70.270">
    <property type="match status" value="1"/>
</dbReference>
<dbReference type="InterPro" id="IPR043128">
    <property type="entry name" value="Rev_trsase/Diguanyl_cyclase"/>
</dbReference>
<dbReference type="PANTHER" id="PTHR45138">
    <property type="entry name" value="REGULATORY COMPONENTS OF SENSORY TRANSDUCTION SYSTEM"/>
    <property type="match status" value="1"/>
</dbReference>
<gene>
    <name evidence="4" type="ORF">DPRO_2543</name>
</gene>
<protein>
    <recommendedName>
        <fullName evidence="1">diguanylate cyclase</fullName>
        <ecNumber evidence="1">2.7.7.65</ecNumber>
    </recommendedName>
</protein>
<dbReference type="OrthoDB" id="9790367at2"/>
<dbReference type="EMBL" id="LT907975">
    <property type="protein sequence ID" value="SOB59452.1"/>
    <property type="molecule type" value="Genomic_DNA"/>
</dbReference>
<dbReference type="PANTHER" id="PTHR45138:SF9">
    <property type="entry name" value="DIGUANYLATE CYCLASE DGCM-RELATED"/>
    <property type="match status" value="1"/>
</dbReference>
<dbReference type="Proteomes" id="UP000219215">
    <property type="component" value="Chromosome DPRO"/>
</dbReference>
<feature type="domain" description="GGDEF" evidence="3">
    <location>
        <begin position="454"/>
        <end position="591"/>
    </location>
</feature>
<dbReference type="InterPro" id="IPR050469">
    <property type="entry name" value="Diguanylate_Cyclase"/>
</dbReference>
<proteinExistence type="predicted"/>
<dbReference type="InterPro" id="IPR019494">
    <property type="entry name" value="FIST_C"/>
</dbReference>
<dbReference type="SMART" id="SM01204">
    <property type="entry name" value="FIST_C"/>
    <property type="match status" value="1"/>
</dbReference>
<evidence type="ECO:0000313" key="5">
    <source>
        <dbReference type="Proteomes" id="UP000219215"/>
    </source>
</evidence>
<organism evidence="4 5">
    <name type="scientific">Pseudodesulfovibrio profundus</name>
    <dbReference type="NCBI Taxonomy" id="57320"/>
    <lineage>
        <taxon>Bacteria</taxon>
        <taxon>Pseudomonadati</taxon>
        <taxon>Thermodesulfobacteriota</taxon>
        <taxon>Desulfovibrionia</taxon>
        <taxon>Desulfovibrionales</taxon>
        <taxon>Desulfovibrionaceae</taxon>
    </lineage>
</organism>
<dbReference type="InterPro" id="IPR000160">
    <property type="entry name" value="GGDEF_dom"/>
</dbReference>
<dbReference type="Pfam" id="PF08495">
    <property type="entry name" value="FIST"/>
    <property type="match status" value="1"/>
</dbReference>
<keyword evidence="5" id="KW-1185">Reference proteome</keyword>
<dbReference type="SUPFAM" id="SSF55073">
    <property type="entry name" value="Nucleotide cyclase"/>
    <property type="match status" value="1"/>
</dbReference>
<dbReference type="GO" id="GO:0052621">
    <property type="term" value="F:diguanylate cyclase activity"/>
    <property type="evidence" value="ECO:0007669"/>
    <property type="project" value="UniProtKB-EC"/>
</dbReference>
<evidence type="ECO:0000259" key="3">
    <source>
        <dbReference type="PROSITE" id="PS50887"/>
    </source>
</evidence>